<name>A0A9P4X6V7_9HYPO</name>
<dbReference type="AlphaFoldDB" id="A0A9P4X6V7"/>
<comment type="caution">
    <text evidence="4">The sequence shown here is derived from an EMBL/GenBank/DDBJ whole genome shotgun (WGS) entry which is preliminary data.</text>
</comment>
<protein>
    <recommendedName>
        <fullName evidence="3">C2H2-type domain-containing protein</fullName>
    </recommendedName>
</protein>
<dbReference type="GO" id="GO:0008270">
    <property type="term" value="F:zinc ion binding"/>
    <property type="evidence" value="ECO:0007669"/>
    <property type="project" value="UniProtKB-KW"/>
</dbReference>
<keyword evidence="1" id="KW-0479">Metal-binding</keyword>
<evidence type="ECO:0000313" key="4">
    <source>
        <dbReference type="EMBL" id="KAF3060561.1"/>
    </source>
</evidence>
<evidence type="ECO:0000259" key="3">
    <source>
        <dbReference type="PROSITE" id="PS50157"/>
    </source>
</evidence>
<dbReference type="Gene3D" id="3.30.160.60">
    <property type="entry name" value="Classic Zinc Finger"/>
    <property type="match status" value="2"/>
</dbReference>
<feature type="domain" description="C2H2-type" evidence="3">
    <location>
        <begin position="642"/>
        <end position="670"/>
    </location>
</feature>
<sequence length="808" mass="93567">MASSFFSNGLHNEGKHQFPIELTRARKGNEEERRKFIRNAFQHYQTTPIIPEDSLAEKTKQYLDKIWNDWLEYAKAFDTPLEKIWVDLCHGETNKVAESYCQSFLRAYVEFSRVWRPSLGPNEWEVVKTVNHAVTIEDVWSALVRNADTKVLQVKRTEKFEETGQWPTELELRYSSRDKNKRGNPAYRIAQWIPTLAKEMGLSLKQSFEKRETSSEDVIILLDVLWTRAVDVKCTPDVRVAFHSAVLLAAIGGWRPACLLNIKYKDVQLGWVRHLNKTHLVADITIHQNKQNENRIERTQRSTMRFSITTVPCSQICLVSLLASRAFADRAFEAEFISPDQVLYPGPLEHGVEYVPLKWKPEVEDKGTIIPIAYNTYYKLWNRVCFVAGLREADRMRPYAMRVGTGNRLDGKFKFSGLRLLYSHMMIGSLTPAVRNYILDHSTEIHEKSYLPIHVRHNIHAIAFPGLTGENSVLISLQSSALLRRDQNAPIYITQDDLDNWEKRKDMTSYREQYDENKKTNRLMARHIKERIKYLLDCLEKLRLKEMRQKYFQEVDKLRALGLSTEHLSNKNATNPRRHAPVMDAPVTSRIGLLLQKNVNPEITITKVTAYLLRKPEKEIFKEEYETEPSEPQTDVKPPPETRCLICDFPYANVSSLTRHVRERHKFTKPFNCPECLRNGIVHEVNGIPSAWSNHVQKFHGKSHTPNLWSEAEKPAYCPICQKTFTVSGFSSHYNRHQKSLAFPFNCPECQRQGKSNNTAITSPDDWILHVKHAHNGGQTHGAILQTNASKKRPLENDDISNKRARRE</sequence>
<dbReference type="SMART" id="SM00355">
    <property type="entry name" value="ZnF_C2H2"/>
    <property type="match status" value="3"/>
</dbReference>
<proteinExistence type="predicted"/>
<dbReference type="InterPro" id="IPR021842">
    <property type="entry name" value="DUF3435"/>
</dbReference>
<dbReference type="Proteomes" id="UP000801864">
    <property type="component" value="Unassembled WGS sequence"/>
</dbReference>
<evidence type="ECO:0000256" key="2">
    <source>
        <dbReference type="SAM" id="MobiDB-lite"/>
    </source>
</evidence>
<keyword evidence="5" id="KW-1185">Reference proteome</keyword>
<evidence type="ECO:0000313" key="5">
    <source>
        <dbReference type="Proteomes" id="UP000801864"/>
    </source>
</evidence>
<organism evidence="4 5">
    <name type="scientific">Trichoderma lentiforme</name>
    <dbReference type="NCBI Taxonomy" id="1567552"/>
    <lineage>
        <taxon>Eukaryota</taxon>
        <taxon>Fungi</taxon>
        <taxon>Dikarya</taxon>
        <taxon>Ascomycota</taxon>
        <taxon>Pezizomycotina</taxon>
        <taxon>Sordariomycetes</taxon>
        <taxon>Hypocreomycetidae</taxon>
        <taxon>Hypocreales</taxon>
        <taxon>Hypocreaceae</taxon>
        <taxon>Trichoderma</taxon>
    </lineage>
</organism>
<reference evidence="4 5" key="1">
    <citation type="submission" date="2018-06" db="EMBL/GenBank/DDBJ databases">
        <title>Genome analysis of cellulolytic fungus Trichoderma lentiforme CFAM-422.</title>
        <authorList>
            <person name="Steindorff A.S."/>
            <person name="Formighieri E.F."/>
            <person name="Midorikawa G.E.O."/>
            <person name="Tamietti M.S."/>
            <person name="Ramos E.Z."/>
            <person name="Silva A.S."/>
            <person name="Bon E.P.S."/>
            <person name="Mendes T.D."/>
            <person name="Damaso M.C.T."/>
            <person name="Favaro L.C.L."/>
        </authorList>
    </citation>
    <scope>NUCLEOTIDE SEQUENCE [LARGE SCALE GENOMIC DNA]</scope>
    <source>
        <strain evidence="4 5">CFAM-422</strain>
    </source>
</reference>
<feature type="compositionally biased region" description="Basic and acidic residues" evidence="2">
    <location>
        <begin position="793"/>
        <end position="808"/>
    </location>
</feature>
<dbReference type="EMBL" id="QLNT01000023">
    <property type="protein sequence ID" value="KAF3060561.1"/>
    <property type="molecule type" value="Genomic_DNA"/>
</dbReference>
<dbReference type="PANTHER" id="PTHR37535">
    <property type="entry name" value="FLUG DOMAIN PROTEIN"/>
    <property type="match status" value="1"/>
</dbReference>
<keyword evidence="1" id="KW-0863">Zinc-finger</keyword>
<feature type="region of interest" description="Disordered" evidence="2">
    <location>
        <begin position="784"/>
        <end position="808"/>
    </location>
</feature>
<dbReference type="PANTHER" id="PTHR37535:SF3">
    <property type="entry name" value="FLUG DOMAIN-CONTAINING PROTEIN"/>
    <property type="match status" value="1"/>
</dbReference>
<dbReference type="InterPro" id="IPR013087">
    <property type="entry name" value="Znf_C2H2_type"/>
</dbReference>
<gene>
    <name evidence="4" type="ORF">CFAM422_011337</name>
</gene>
<keyword evidence="1" id="KW-0862">Zinc</keyword>
<dbReference type="Pfam" id="PF11917">
    <property type="entry name" value="DUF3435"/>
    <property type="match status" value="1"/>
</dbReference>
<evidence type="ECO:0000256" key="1">
    <source>
        <dbReference type="PROSITE-ProRule" id="PRU00042"/>
    </source>
</evidence>
<dbReference type="PROSITE" id="PS00028">
    <property type="entry name" value="ZINC_FINGER_C2H2_1"/>
    <property type="match status" value="1"/>
</dbReference>
<dbReference type="PROSITE" id="PS50157">
    <property type="entry name" value="ZINC_FINGER_C2H2_2"/>
    <property type="match status" value="1"/>
</dbReference>
<accession>A0A9P4X6V7</accession>